<keyword evidence="4 6" id="KW-0732">Signal</keyword>
<dbReference type="PIRSF" id="PIRSF006470">
    <property type="entry name" value="DctB"/>
    <property type="match status" value="1"/>
</dbReference>
<sequence length="353" mass="39088">MHRSKILLLLMTLITLLIMSACSESATQENELDAEGTDAVNQETAIEESGDEIVLRLGHGTATNSLYHAGSEKFKELVEEQSDGQIRVELFPDGQLGHDNDLTEGMNLGTIEMGMIGVEPLTTLEPKLKAVNLPFLFTDRETTYSVLDGEMGQEMVESLPSNHGVRVLGFFENGFRHISNSKGEIHTPEDLKGLAIRTPESAVSLAIFRALGANPTPMSFGELYTGLEQGTVDGQENPAALIYTAKLFEVQDYVSLTGHMYSPMVLAISERKWSSLSTEIQEIIQQAADQAKDYERKLSAEQEADYIEKLKEEGVTVTEPDLDAFIEATKSVHEEFDPEYGAEFYQRLLEATR</sequence>
<comment type="caution">
    <text evidence="7">The sequence shown here is derived from an EMBL/GenBank/DDBJ whole genome shotgun (WGS) entry which is preliminary data.</text>
</comment>
<dbReference type="Gene3D" id="3.40.190.170">
    <property type="entry name" value="Bacterial extracellular solute-binding protein, family 7"/>
    <property type="match status" value="1"/>
</dbReference>
<evidence type="ECO:0000256" key="5">
    <source>
        <dbReference type="SAM" id="Coils"/>
    </source>
</evidence>
<proteinExistence type="inferred from homology"/>
<dbReference type="PROSITE" id="PS51257">
    <property type="entry name" value="PROKAR_LIPOPROTEIN"/>
    <property type="match status" value="1"/>
</dbReference>
<feature type="signal peptide" evidence="6">
    <location>
        <begin position="1"/>
        <end position="23"/>
    </location>
</feature>
<dbReference type="STRING" id="1236970.JCM9140_3894"/>
<keyword evidence="5" id="KW-0175">Coiled coil</keyword>
<dbReference type="PANTHER" id="PTHR33376">
    <property type="match status" value="1"/>
</dbReference>
<dbReference type="NCBIfam" id="NF037995">
    <property type="entry name" value="TRAP_S1"/>
    <property type="match status" value="1"/>
</dbReference>
<dbReference type="EMBL" id="BAUT01000062">
    <property type="protein sequence ID" value="GAE27737.1"/>
    <property type="molecule type" value="Genomic_DNA"/>
</dbReference>
<feature type="coiled-coil region" evidence="5">
    <location>
        <begin position="277"/>
        <end position="304"/>
    </location>
</feature>
<dbReference type="GO" id="GO:0030288">
    <property type="term" value="C:outer membrane-bounded periplasmic space"/>
    <property type="evidence" value="ECO:0007669"/>
    <property type="project" value="InterPro"/>
</dbReference>
<protein>
    <submittedName>
        <fullName evidence="7">TRAP-type transport system</fullName>
    </submittedName>
</protein>
<feature type="chain" id="PRO_5039417670" evidence="6">
    <location>
        <begin position="24"/>
        <end position="353"/>
    </location>
</feature>
<evidence type="ECO:0000256" key="3">
    <source>
        <dbReference type="ARBA" id="ARBA00022448"/>
    </source>
</evidence>
<keyword evidence="8" id="KW-1185">Reference proteome</keyword>
<comment type="subcellular location">
    <subcellularLocation>
        <location evidence="1">Cell envelope</location>
    </subcellularLocation>
</comment>
<dbReference type="NCBIfam" id="TIGR00787">
    <property type="entry name" value="dctP"/>
    <property type="match status" value="1"/>
</dbReference>
<dbReference type="Proteomes" id="UP000018890">
    <property type="component" value="Unassembled WGS sequence"/>
</dbReference>
<organism evidence="7 8">
    <name type="scientific">Halalkalibacter wakoensis JCM 9140</name>
    <dbReference type="NCBI Taxonomy" id="1236970"/>
    <lineage>
        <taxon>Bacteria</taxon>
        <taxon>Bacillati</taxon>
        <taxon>Bacillota</taxon>
        <taxon>Bacilli</taxon>
        <taxon>Bacillales</taxon>
        <taxon>Bacillaceae</taxon>
        <taxon>Halalkalibacter</taxon>
    </lineage>
</organism>
<evidence type="ECO:0000256" key="1">
    <source>
        <dbReference type="ARBA" id="ARBA00004196"/>
    </source>
</evidence>
<evidence type="ECO:0000256" key="4">
    <source>
        <dbReference type="ARBA" id="ARBA00022729"/>
    </source>
</evidence>
<dbReference type="OrthoDB" id="9776801at2"/>
<dbReference type="Pfam" id="PF03480">
    <property type="entry name" value="DctP"/>
    <property type="match status" value="1"/>
</dbReference>
<dbReference type="AlphaFoldDB" id="W4Q6V6"/>
<dbReference type="InterPro" id="IPR018389">
    <property type="entry name" value="DctP_fam"/>
</dbReference>
<dbReference type="RefSeq" id="WP_034749396.1">
    <property type="nucleotide sequence ID" value="NZ_BAUT01000062.1"/>
</dbReference>
<evidence type="ECO:0000313" key="7">
    <source>
        <dbReference type="EMBL" id="GAE27737.1"/>
    </source>
</evidence>
<dbReference type="CDD" id="cd13603">
    <property type="entry name" value="PBP2_TRAP_Siap_TeaA_like"/>
    <property type="match status" value="1"/>
</dbReference>
<comment type="similarity">
    <text evidence="2">Belongs to the bacterial solute-binding protein 7 family.</text>
</comment>
<evidence type="ECO:0000313" key="8">
    <source>
        <dbReference type="Proteomes" id="UP000018890"/>
    </source>
</evidence>
<gene>
    <name evidence="7" type="ORF">JCM9140_3894</name>
</gene>
<evidence type="ECO:0000256" key="6">
    <source>
        <dbReference type="SAM" id="SignalP"/>
    </source>
</evidence>
<dbReference type="InterPro" id="IPR004682">
    <property type="entry name" value="TRAP_DctP"/>
</dbReference>
<reference evidence="7" key="1">
    <citation type="journal article" date="2014" name="Genome Announc.">
        <title>Draft Genome Sequences of Three Alkaliphilic Bacillus Strains, Bacillus wakoensis JCM 9140T, Bacillus akibai JCM 9157T, and Bacillus hemicellulosilyticus JCM 9152T.</title>
        <authorList>
            <person name="Yuki M."/>
            <person name="Oshima K."/>
            <person name="Suda W."/>
            <person name="Oshida Y."/>
            <person name="Kitamura K."/>
            <person name="Iida T."/>
            <person name="Hattori M."/>
            <person name="Ohkuma M."/>
        </authorList>
    </citation>
    <scope>NUCLEOTIDE SEQUENCE [LARGE SCALE GENOMIC DNA]</scope>
    <source>
        <strain evidence="7">JCM 9140</strain>
    </source>
</reference>
<accession>W4Q6V6</accession>
<dbReference type="PANTHER" id="PTHR33376:SF4">
    <property type="entry name" value="SIALIC ACID-BINDING PERIPLASMIC PROTEIN SIAP"/>
    <property type="match status" value="1"/>
</dbReference>
<dbReference type="GO" id="GO:0055085">
    <property type="term" value="P:transmembrane transport"/>
    <property type="evidence" value="ECO:0007669"/>
    <property type="project" value="InterPro"/>
</dbReference>
<name>W4Q6V6_9BACI</name>
<evidence type="ECO:0000256" key="2">
    <source>
        <dbReference type="ARBA" id="ARBA00009023"/>
    </source>
</evidence>
<keyword evidence="3" id="KW-0813">Transport</keyword>
<dbReference type="InterPro" id="IPR038404">
    <property type="entry name" value="TRAP_DctP_sf"/>
</dbReference>